<dbReference type="PANTHER" id="PTHR30050:SF4">
    <property type="entry name" value="ATP-BINDING PROTEIN RV3427C IN INSERTION SEQUENCE-RELATED"/>
    <property type="match status" value="1"/>
</dbReference>
<dbReference type="Gene3D" id="3.40.50.300">
    <property type="entry name" value="P-loop containing nucleotide triphosphate hydrolases"/>
    <property type="match status" value="1"/>
</dbReference>
<feature type="domain" description="IstB-like ATP-binding" evidence="1">
    <location>
        <begin position="9"/>
        <end position="247"/>
    </location>
</feature>
<dbReference type="Pfam" id="PF01695">
    <property type="entry name" value="IstB_IS21"/>
    <property type="match status" value="1"/>
</dbReference>
<organism evidence="2">
    <name type="scientific">bioreactor metagenome</name>
    <dbReference type="NCBI Taxonomy" id="1076179"/>
    <lineage>
        <taxon>unclassified sequences</taxon>
        <taxon>metagenomes</taxon>
        <taxon>ecological metagenomes</taxon>
    </lineage>
</organism>
<proteinExistence type="predicted"/>
<name>A0A645DD65_9ZZZZ</name>
<dbReference type="GO" id="GO:0005524">
    <property type="term" value="F:ATP binding"/>
    <property type="evidence" value="ECO:0007669"/>
    <property type="project" value="InterPro"/>
</dbReference>
<dbReference type="AlphaFoldDB" id="A0A645DD65"/>
<dbReference type="PANTHER" id="PTHR30050">
    <property type="entry name" value="CHROMOSOMAL REPLICATION INITIATOR PROTEIN DNAA"/>
    <property type="match status" value="1"/>
</dbReference>
<accession>A0A645DD65</accession>
<gene>
    <name evidence="2" type="ORF">SDC9_134526</name>
</gene>
<dbReference type="GO" id="GO:0006260">
    <property type="term" value="P:DNA replication"/>
    <property type="evidence" value="ECO:0007669"/>
    <property type="project" value="TreeGrafter"/>
</dbReference>
<dbReference type="InterPro" id="IPR028350">
    <property type="entry name" value="DNAC/IstB-like"/>
</dbReference>
<comment type="caution">
    <text evidence="2">The sequence shown here is derived from an EMBL/GenBank/DDBJ whole genome shotgun (WGS) entry which is preliminary data.</text>
</comment>
<dbReference type="PIRSF" id="PIRSF003073">
    <property type="entry name" value="DNAC_TnpB_IstB"/>
    <property type="match status" value="1"/>
</dbReference>
<dbReference type="SUPFAM" id="SSF52540">
    <property type="entry name" value="P-loop containing nucleoside triphosphate hydrolases"/>
    <property type="match status" value="1"/>
</dbReference>
<dbReference type="InterPro" id="IPR027417">
    <property type="entry name" value="P-loop_NTPase"/>
</dbReference>
<protein>
    <submittedName>
        <fullName evidence="2">IS21 family transposase ISAfe12</fullName>
    </submittedName>
</protein>
<sequence length="259" mass="28772">MLKQQTIEQLKKLKLTAIIEAAEALERSGQAKGLTAQEYVAILIDNLYTVKMTEKIERLISGAHLEEPDAHLEDLCMDSDRELDAGLISRLATGDYISKGHNIIIQAAAGGGKSFMGSALANAACRQFVKVEYLNYRDMVDELLVLRTDPLKHKKKITSLKRLPLLIVDDWLLSDSITIQEVNELLAVVDARTRAKKPTIICTQYLVDGWPVLLGNCPAGDSVVDRIKNNAYIIEIKGGISMRERFKDDDLKESNHAVA</sequence>
<dbReference type="InterPro" id="IPR002611">
    <property type="entry name" value="IstB_ATP-bd"/>
</dbReference>
<dbReference type="EMBL" id="VSSQ01035253">
    <property type="protein sequence ID" value="MPM87430.1"/>
    <property type="molecule type" value="Genomic_DNA"/>
</dbReference>
<evidence type="ECO:0000313" key="2">
    <source>
        <dbReference type="EMBL" id="MPM87430.1"/>
    </source>
</evidence>
<reference evidence="2" key="1">
    <citation type="submission" date="2019-08" db="EMBL/GenBank/DDBJ databases">
        <authorList>
            <person name="Kucharzyk K."/>
            <person name="Murdoch R.W."/>
            <person name="Higgins S."/>
            <person name="Loffler F."/>
        </authorList>
    </citation>
    <scope>NUCLEOTIDE SEQUENCE</scope>
</reference>
<evidence type="ECO:0000259" key="1">
    <source>
        <dbReference type="Pfam" id="PF01695"/>
    </source>
</evidence>